<proteinExistence type="predicted"/>
<dbReference type="NCBIfam" id="TIGR00229">
    <property type="entry name" value="sensory_box"/>
    <property type="match status" value="1"/>
</dbReference>
<accession>D4H1L4</accession>
<dbReference type="eggNOG" id="COG2200">
    <property type="taxonomic scope" value="Bacteria"/>
</dbReference>
<dbReference type="Pfam" id="PF00990">
    <property type="entry name" value="GGDEF"/>
    <property type="match status" value="1"/>
</dbReference>
<dbReference type="SMART" id="SM01049">
    <property type="entry name" value="Cache_2"/>
    <property type="match status" value="2"/>
</dbReference>
<evidence type="ECO:0000256" key="4">
    <source>
        <dbReference type="ARBA" id="ARBA00022989"/>
    </source>
</evidence>
<gene>
    <name evidence="11" type="ordered locus">Dacet_2011</name>
</gene>
<keyword evidence="2" id="KW-1003">Cell membrane</keyword>
<dbReference type="SUPFAM" id="SSF141868">
    <property type="entry name" value="EAL domain-like"/>
    <property type="match status" value="1"/>
</dbReference>
<dbReference type="InterPro" id="IPR000700">
    <property type="entry name" value="PAS-assoc_C"/>
</dbReference>
<feature type="domain" description="EAL" evidence="9">
    <location>
        <begin position="667"/>
        <end position="913"/>
    </location>
</feature>
<dbReference type="SMART" id="SM00086">
    <property type="entry name" value="PAC"/>
    <property type="match status" value="1"/>
</dbReference>
<evidence type="ECO:0000259" key="8">
    <source>
        <dbReference type="PROSITE" id="PS50113"/>
    </source>
</evidence>
<dbReference type="InterPro" id="IPR000160">
    <property type="entry name" value="GGDEF_dom"/>
</dbReference>
<feature type="domain" description="GGDEF" evidence="10">
    <location>
        <begin position="528"/>
        <end position="656"/>
    </location>
</feature>
<comment type="subcellular location">
    <subcellularLocation>
        <location evidence="1">Cell membrane</location>
        <topology evidence="1">Multi-pass membrane protein</topology>
    </subcellularLocation>
</comment>
<dbReference type="RefSeq" id="WP_013011278.1">
    <property type="nucleotide sequence ID" value="NC_013943.1"/>
</dbReference>
<dbReference type="eggNOG" id="COG2199">
    <property type="taxonomic scope" value="Bacteria"/>
</dbReference>
<dbReference type="Gene3D" id="3.30.450.20">
    <property type="entry name" value="PAS domain"/>
    <property type="match status" value="3"/>
</dbReference>
<evidence type="ECO:0000259" key="9">
    <source>
        <dbReference type="PROSITE" id="PS50883"/>
    </source>
</evidence>
<dbReference type="KEGG" id="dap:Dacet_2011"/>
<feature type="transmembrane region" description="Helical" evidence="6">
    <location>
        <begin position="346"/>
        <end position="364"/>
    </location>
</feature>
<dbReference type="PROSITE" id="PS50887">
    <property type="entry name" value="GGDEF"/>
    <property type="match status" value="1"/>
</dbReference>
<dbReference type="PROSITE" id="PS50883">
    <property type="entry name" value="EAL"/>
    <property type="match status" value="1"/>
</dbReference>
<dbReference type="Pfam" id="PF00563">
    <property type="entry name" value="EAL"/>
    <property type="match status" value="1"/>
</dbReference>
<evidence type="ECO:0000313" key="11">
    <source>
        <dbReference type="EMBL" id="ADD68774.1"/>
    </source>
</evidence>
<feature type="transmembrane region" description="Helical" evidence="6">
    <location>
        <begin position="9"/>
        <end position="29"/>
    </location>
</feature>
<dbReference type="NCBIfam" id="TIGR00254">
    <property type="entry name" value="GGDEF"/>
    <property type="match status" value="1"/>
</dbReference>
<dbReference type="EMBL" id="CP001968">
    <property type="protein sequence ID" value="ADD68774.1"/>
    <property type="molecule type" value="Genomic_DNA"/>
</dbReference>
<dbReference type="InterPro" id="IPR004010">
    <property type="entry name" value="Double_Cache_2"/>
</dbReference>
<dbReference type="PANTHER" id="PTHR33121">
    <property type="entry name" value="CYCLIC DI-GMP PHOSPHODIESTERASE PDEF"/>
    <property type="match status" value="1"/>
</dbReference>
<dbReference type="InterPro" id="IPR035919">
    <property type="entry name" value="EAL_sf"/>
</dbReference>
<dbReference type="Gene3D" id="3.20.20.450">
    <property type="entry name" value="EAL domain"/>
    <property type="match status" value="1"/>
</dbReference>
<sequence length="913" mass="104097" precursor="true">MTKHISKITLLTAITIATAFSTIILWNLYSIFEEYNANNNQKLKQFYTKQQKGLIQNEVSRLIQRINATRNAVLEDTKQNLRDRVNSAEAYIENINFNHVTEHGQQHISNLIASFTWNHNTGYFYIISKQGTIMHHGGDSTLAGKSLSDIHEQSADIFNFLNSAITNGEAFAEYDYYPPDGSNNSKKKLGYAKYNKKLDMLIGSGIYFDTLKTKVQNEILETVKKERFGYNNYGYFWIFDTNYNTIFHIDPNMYSRDMYTLKDTQGKYVVRELLEIAKTKGEGFTSYYWNIPGKDIGSEKVAYVSYFPEWNWVIGSGFYYENFHNLIATEEAISQSILADELTKNGIIIFVMFTGVVIISLIIFNKIKVIEHEQQDYVNDLLQYKTVIDTSAIVSITNLKGEMMHVNDQMCNITGFSADELIGMKHNKIGHPDNPQETYRELWGTITKGDVWRGIIKNLTKDGGYFYQKTTITPFKNKEGIITNYIAISHDVTELFENKSQLQKYLHIDPLTELENRASLLLEIKNSRSGDLAIIDIDGFHKINETFGMKFGDTLLKSFANRLSENVNLNRYNTYRLHSDVFAVFSNQSDKNLFITNVENAVKNITKDSVNIAGKDIIITSITGYAHGSDNILAHADAALQFAKANNISHYVYNPLEVDNTNIYQQNTIIVKMISNAIDEDRVVPFFQPIAHTLEQSNSKYECLMRIINQDGSVIPPADFLDISKQTRFYPYLTKIIAGKSIDAFSDTDIEFSINISAEDLLNHETMDFIYEYANEKGVFNRMILEIVESESLSSYSAAITALYKFKLAGAKIAIDDFGTGYSNFDYLLKIKADYIKIDGSIIKLINKDERAVDIVQSIISYASKLKMETIAEFISDQKLAETAKKMGVDYLQGYYIGKPSQKLQAKENIKIV</sequence>
<protein>
    <submittedName>
        <fullName evidence="11">Diguanylate cyclase/phosphodiesterase with PAS/PAC sensor(S)</fullName>
    </submittedName>
</protein>
<dbReference type="SMART" id="SM00267">
    <property type="entry name" value="GGDEF"/>
    <property type="match status" value="1"/>
</dbReference>
<name>D4H1L4_DENA2</name>
<evidence type="ECO:0000256" key="5">
    <source>
        <dbReference type="ARBA" id="ARBA00023136"/>
    </source>
</evidence>
<dbReference type="CDD" id="cd00130">
    <property type="entry name" value="PAS"/>
    <property type="match status" value="1"/>
</dbReference>
<evidence type="ECO:0000313" key="12">
    <source>
        <dbReference type="Proteomes" id="UP000002012"/>
    </source>
</evidence>
<dbReference type="AlphaFoldDB" id="D4H1L4"/>
<feature type="domain" description="PAC" evidence="8">
    <location>
        <begin position="449"/>
        <end position="504"/>
    </location>
</feature>
<evidence type="ECO:0000256" key="1">
    <source>
        <dbReference type="ARBA" id="ARBA00004651"/>
    </source>
</evidence>
<dbReference type="Pfam" id="PF08269">
    <property type="entry name" value="dCache_2"/>
    <property type="match status" value="1"/>
</dbReference>
<dbReference type="Pfam" id="PF13426">
    <property type="entry name" value="PAS_9"/>
    <property type="match status" value="1"/>
</dbReference>
<reference evidence="11 12" key="1">
    <citation type="journal article" date="2010" name="Stand. Genomic Sci.">
        <title>Complete genome sequence of Denitrovibrio acetiphilus type strain (N2460).</title>
        <authorList>
            <person name="Kiss H."/>
            <person name="Lang E."/>
            <person name="Lapidus A."/>
            <person name="Copeland A."/>
            <person name="Nolan M."/>
            <person name="Glavina Del Rio T."/>
            <person name="Chen F."/>
            <person name="Lucas S."/>
            <person name="Tice H."/>
            <person name="Cheng J.F."/>
            <person name="Han C."/>
            <person name="Goodwin L."/>
            <person name="Pitluck S."/>
            <person name="Liolios K."/>
            <person name="Pati A."/>
            <person name="Ivanova N."/>
            <person name="Mavromatis K."/>
            <person name="Chen A."/>
            <person name="Palaniappan K."/>
            <person name="Land M."/>
            <person name="Hauser L."/>
            <person name="Chang Y.J."/>
            <person name="Jeffries C.D."/>
            <person name="Detter J.C."/>
            <person name="Brettin T."/>
            <person name="Spring S."/>
            <person name="Rohde M."/>
            <person name="Goker M."/>
            <person name="Woyke T."/>
            <person name="Bristow J."/>
            <person name="Eisen J.A."/>
            <person name="Markowitz V."/>
            <person name="Hugenholtz P."/>
            <person name="Kyrpides N.C."/>
            <person name="Klenk H.P."/>
        </authorList>
    </citation>
    <scope>NUCLEOTIDE SEQUENCE [LARGE SCALE GENOMIC DNA]</scope>
    <source>
        <strain evidence="12">DSM 12809 / NBRC 114555 / N2460</strain>
    </source>
</reference>
<dbReference type="PROSITE" id="PS50113">
    <property type="entry name" value="PAC"/>
    <property type="match status" value="1"/>
</dbReference>
<evidence type="ECO:0000259" key="7">
    <source>
        <dbReference type="PROSITE" id="PS50112"/>
    </source>
</evidence>
<dbReference type="eggNOG" id="COG4564">
    <property type="taxonomic scope" value="Bacteria"/>
</dbReference>
<keyword evidence="12" id="KW-1185">Reference proteome</keyword>
<keyword evidence="4 6" id="KW-1133">Transmembrane helix</keyword>
<dbReference type="InterPro" id="IPR033480">
    <property type="entry name" value="sCache_2"/>
</dbReference>
<dbReference type="Proteomes" id="UP000002012">
    <property type="component" value="Chromosome"/>
</dbReference>
<dbReference type="STRING" id="522772.Dacet_2011"/>
<dbReference type="Gene3D" id="3.30.70.270">
    <property type="match status" value="1"/>
</dbReference>
<evidence type="ECO:0000256" key="6">
    <source>
        <dbReference type="SAM" id="Phobius"/>
    </source>
</evidence>
<dbReference type="OrthoDB" id="9790732at2"/>
<dbReference type="PROSITE" id="PS50112">
    <property type="entry name" value="PAS"/>
    <property type="match status" value="1"/>
</dbReference>
<keyword evidence="5 6" id="KW-0472">Membrane</keyword>
<dbReference type="CDD" id="cd01949">
    <property type="entry name" value="GGDEF"/>
    <property type="match status" value="1"/>
</dbReference>
<dbReference type="InterPro" id="IPR043128">
    <property type="entry name" value="Rev_trsase/Diguanyl_cyclase"/>
</dbReference>
<dbReference type="InterPro" id="IPR029787">
    <property type="entry name" value="Nucleotide_cyclase"/>
</dbReference>
<dbReference type="HOGENOM" id="CLU_000445_70_46_0"/>
<organism evidence="11 12">
    <name type="scientific">Denitrovibrio acetiphilus (strain DSM 12809 / NBRC 114555 / N2460)</name>
    <dbReference type="NCBI Taxonomy" id="522772"/>
    <lineage>
        <taxon>Bacteria</taxon>
        <taxon>Pseudomonadati</taxon>
        <taxon>Deferribacterota</taxon>
        <taxon>Deferribacteres</taxon>
        <taxon>Deferribacterales</taxon>
        <taxon>Geovibrionaceae</taxon>
        <taxon>Denitrovibrio</taxon>
    </lineage>
</organism>
<dbReference type="InParanoid" id="D4H1L4"/>
<dbReference type="PANTHER" id="PTHR33121:SF79">
    <property type="entry name" value="CYCLIC DI-GMP PHOSPHODIESTERASE PDED-RELATED"/>
    <property type="match status" value="1"/>
</dbReference>
<dbReference type="InterPro" id="IPR035965">
    <property type="entry name" value="PAS-like_dom_sf"/>
</dbReference>
<dbReference type="InterPro" id="IPR001633">
    <property type="entry name" value="EAL_dom"/>
</dbReference>
<dbReference type="InterPro" id="IPR000014">
    <property type="entry name" value="PAS"/>
</dbReference>
<dbReference type="GO" id="GO:0071111">
    <property type="term" value="F:cyclic-guanylate-specific phosphodiesterase activity"/>
    <property type="evidence" value="ECO:0007669"/>
    <property type="project" value="InterPro"/>
</dbReference>
<dbReference type="SUPFAM" id="SSF55073">
    <property type="entry name" value="Nucleotide cyclase"/>
    <property type="match status" value="1"/>
</dbReference>
<dbReference type="GO" id="GO:0005886">
    <property type="term" value="C:plasma membrane"/>
    <property type="evidence" value="ECO:0007669"/>
    <property type="project" value="UniProtKB-SubCell"/>
</dbReference>
<dbReference type="PaxDb" id="522772-Dacet_2011"/>
<dbReference type="InterPro" id="IPR050706">
    <property type="entry name" value="Cyclic-di-GMP_PDE-like"/>
</dbReference>
<evidence type="ECO:0000259" key="10">
    <source>
        <dbReference type="PROSITE" id="PS50887"/>
    </source>
</evidence>
<dbReference type="SUPFAM" id="SSF55785">
    <property type="entry name" value="PYP-like sensor domain (PAS domain)"/>
    <property type="match status" value="1"/>
</dbReference>
<evidence type="ECO:0000256" key="3">
    <source>
        <dbReference type="ARBA" id="ARBA00022692"/>
    </source>
</evidence>
<evidence type="ECO:0000256" key="2">
    <source>
        <dbReference type="ARBA" id="ARBA00022475"/>
    </source>
</evidence>
<keyword evidence="3 6" id="KW-0812">Transmembrane</keyword>
<dbReference type="CDD" id="cd01948">
    <property type="entry name" value="EAL"/>
    <property type="match status" value="1"/>
</dbReference>
<dbReference type="SMART" id="SM00052">
    <property type="entry name" value="EAL"/>
    <property type="match status" value="1"/>
</dbReference>
<feature type="domain" description="PAS" evidence="7">
    <location>
        <begin position="374"/>
        <end position="449"/>
    </location>
</feature>
<dbReference type="InterPro" id="IPR001610">
    <property type="entry name" value="PAC"/>
</dbReference>